<feature type="transmembrane region" description="Helical" evidence="1">
    <location>
        <begin position="274"/>
        <end position="292"/>
    </location>
</feature>
<keyword evidence="1" id="KW-0812">Transmembrane</keyword>
<feature type="transmembrane region" description="Helical" evidence="1">
    <location>
        <begin position="425"/>
        <end position="444"/>
    </location>
</feature>
<feature type="transmembrane region" description="Helical" evidence="1">
    <location>
        <begin position="333"/>
        <end position="352"/>
    </location>
</feature>
<dbReference type="EMBL" id="JAKGTH010000006">
    <property type="protein sequence ID" value="MCF4100805.1"/>
    <property type="molecule type" value="Genomic_DNA"/>
</dbReference>
<keyword evidence="3" id="KW-1185">Reference proteome</keyword>
<protein>
    <submittedName>
        <fullName evidence="2">Mannosyltransferase</fullName>
    </submittedName>
</protein>
<feature type="transmembrane region" description="Helical" evidence="1">
    <location>
        <begin position="209"/>
        <end position="226"/>
    </location>
</feature>
<feature type="transmembrane region" description="Helical" evidence="1">
    <location>
        <begin position="399"/>
        <end position="416"/>
    </location>
</feature>
<feature type="transmembrane region" description="Helical" evidence="1">
    <location>
        <begin position="233"/>
        <end position="254"/>
    </location>
</feature>
<organism evidence="2 3">
    <name type="scientific">Gillisia lutea</name>
    <dbReference type="NCBI Taxonomy" id="2909668"/>
    <lineage>
        <taxon>Bacteria</taxon>
        <taxon>Pseudomonadati</taxon>
        <taxon>Bacteroidota</taxon>
        <taxon>Flavobacteriia</taxon>
        <taxon>Flavobacteriales</taxon>
        <taxon>Flavobacteriaceae</taxon>
        <taxon>Gillisia</taxon>
    </lineage>
</organism>
<dbReference type="RefSeq" id="WP_236132940.1">
    <property type="nucleotide sequence ID" value="NZ_JAKGTH010000006.1"/>
</dbReference>
<dbReference type="Proteomes" id="UP001179363">
    <property type="component" value="Unassembled WGS sequence"/>
</dbReference>
<feature type="transmembrane region" description="Helical" evidence="1">
    <location>
        <begin position="184"/>
        <end position="203"/>
    </location>
</feature>
<evidence type="ECO:0000313" key="2">
    <source>
        <dbReference type="EMBL" id="MCF4100805.1"/>
    </source>
</evidence>
<keyword evidence="1" id="KW-1133">Transmembrane helix</keyword>
<feature type="transmembrane region" description="Helical" evidence="1">
    <location>
        <begin position="35"/>
        <end position="52"/>
    </location>
</feature>
<reference evidence="2" key="1">
    <citation type="submission" date="2022-01" db="EMBL/GenBank/DDBJ databases">
        <title>Gillisia lutea sp. nov., isolated from marine plastic residues from the Malvarosa beach (Valencia, Spain).</title>
        <authorList>
            <person name="Vidal-Verdu A."/>
            <person name="Molina-Menor E."/>
            <person name="Satari L."/>
            <person name="Pascual J."/>
            <person name="Pereto J."/>
            <person name="Porcar M."/>
        </authorList>
    </citation>
    <scope>NUCLEOTIDE SEQUENCE</scope>
    <source>
        <strain evidence="2">M10.2A</strain>
    </source>
</reference>
<name>A0ABS9ED42_9FLAO</name>
<keyword evidence="2" id="KW-0328">Glycosyltransferase</keyword>
<keyword evidence="1" id="KW-0472">Membrane</keyword>
<feature type="transmembrane region" description="Helical" evidence="1">
    <location>
        <begin position="59"/>
        <end position="77"/>
    </location>
</feature>
<evidence type="ECO:0000256" key="1">
    <source>
        <dbReference type="SAM" id="Phobius"/>
    </source>
</evidence>
<evidence type="ECO:0000313" key="3">
    <source>
        <dbReference type="Proteomes" id="UP001179363"/>
    </source>
</evidence>
<dbReference type="Pfam" id="PF26314">
    <property type="entry name" value="MptA_B_family"/>
    <property type="match status" value="1"/>
</dbReference>
<sequence length="456" mass="52447">MKALLQKNKILLLLIAVVVVFYADFAYSLERANFIKLFGLYSVLFFLSYKIFQIYKWNFWGLAGIAFLFRIVFIAAIPNLSQDFYRFIWDGRMFVAGWNPYLYLPEDIIVQGNAPIFQARELFNGMGGLNASHYTNYPPLNQLIFAMAGLVSGKSMLGAVITMRVFIIAADIGTLYFGKKLLEAFYLPISRIYLYILNPFVIIELTGNLHFEGVMVFLLVFSLYLLHFKKWMLSAVMIALSISLKLLPLIFLPLLFGYFTKQKERNSLSFGKLLLYYAITGLVVMLSFLPFLSAELISNFASSIGLWFQKFEFNASIYYIIRWIGFQIKGYNIIGIVGKLLPVAVICVILALTFLRKNSSTQRLIVSSLLAVTTYFFLSTTVHPWYIATPLILSVFTRYRFAVIWSFFSILSYYAYSSDLFKENLWLVALEYVVVMGVFCREVFTTKENQKPLFGL</sequence>
<comment type="caution">
    <text evidence="2">The sequence shown here is derived from an EMBL/GenBank/DDBJ whole genome shotgun (WGS) entry which is preliminary data.</text>
</comment>
<proteinExistence type="predicted"/>
<feature type="transmembrane region" description="Helical" evidence="1">
    <location>
        <begin position="304"/>
        <end position="321"/>
    </location>
</feature>
<accession>A0ABS9ED42</accession>
<keyword evidence="2" id="KW-0808">Transferase</keyword>
<feature type="transmembrane region" description="Helical" evidence="1">
    <location>
        <begin position="364"/>
        <end position="387"/>
    </location>
</feature>
<dbReference type="GO" id="GO:0016757">
    <property type="term" value="F:glycosyltransferase activity"/>
    <property type="evidence" value="ECO:0007669"/>
    <property type="project" value="UniProtKB-KW"/>
</dbReference>
<gene>
    <name evidence="2" type="ORF">L1I30_03915</name>
</gene>